<accession>A0A178IFI6</accession>
<evidence type="ECO:0000256" key="1">
    <source>
        <dbReference type="SAM" id="MobiDB-lite"/>
    </source>
</evidence>
<name>A0A178IFI6_9BACT</name>
<gene>
    <name evidence="2" type="ORF">AW736_16775</name>
</gene>
<feature type="region of interest" description="Disordered" evidence="1">
    <location>
        <begin position="1"/>
        <end position="27"/>
    </location>
</feature>
<reference evidence="2 3" key="1">
    <citation type="submission" date="2016-01" db="EMBL/GenBank/DDBJ databases">
        <title>High potential of lignocellulose degradation of a new Verrucomicrobia species.</title>
        <authorList>
            <person name="Wang Y."/>
            <person name="Shi Y."/>
            <person name="Qiu Z."/>
            <person name="Liu S."/>
            <person name="Yang H."/>
        </authorList>
    </citation>
    <scope>NUCLEOTIDE SEQUENCE [LARGE SCALE GENOMIC DNA]</scope>
    <source>
        <strain evidence="2 3">TSB47</strain>
    </source>
</reference>
<dbReference type="EMBL" id="LRRQ01000127">
    <property type="protein sequence ID" value="OAM88488.1"/>
    <property type="molecule type" value="Genomic_DNA"/>
</dbReference>
<protein>
    <submittedName>
        <fullName evidence="2">Uncharacterized protein</fullName>
    </submittedName>
</protein>
<evidence type="ECO:0000313" key="2">
    <source>
        <dbReference type="EMBL" id="OAM88488.1"/>
    </source>
</evidence>
<feature type="compositionally biased region" description="Basic residues" evidence="1">
    <location>
        <begin position="17"/>
        <end position="27"/>
    </location>
</feature>
<comment type="caution">
    <text evidence="2">The sequence shown here is derived from an EMBL/GenBank/DDBJ whole genome shotgun (WGS) entry which is preliminary data.</text>
</comment>
<evidence type="ECO:0000313" key="3">
    <source>
        <dbReference type="Proteomes" id="UP000078486"/>
    </source>
</evidence>
<dbReference type="STRING" id="1184151.AW736_16775"/>
<proteinExistence type="predicted"/>
<keyword evidence="3" id="KW-1185">Reference proteome</keyword>
<organism evidence="2 3">
    <name type="scientific">Termitidicoccus mucosus</name>
    <dbReference type="NCBI Taxonomy" id="1184151"/>
    <lineage>
        <taxon>Bacteria</taxon>
        <taxon>Pseudomonadati</taxon>
        <taxon>Verrucomicrobiota</taxon>
        <taxon>Opitutia</taxon>
        <taxon>Opitutales</taxon>
        <taxon>Opitutaceae</taxon>
        <taxon>Termitidicoccus</taxon>
    </lineage>
</organism>
<sequence length="309" mass="34120">MSANRRESKNNATKPPSRLHSHSSATRHRTLNSMSTHLFSRFSTVTNAAAPAIPPAVAPDARAFAEQLSSLYALSHRSDYVFGSPLGPFYHRAHSLHIPRFVYFGPNSHDESLRLAFHAGFESADLRGSLALLHLVEGLSRAPDLGQGLNLSFFPLVDVASLFHGATGRDLSRAAWSHSRAPEIDLLQKDARARGYHGFVRIETGRDFDGIGVRLRDHADEFISTTGVELVNSADFEPLSVRWEADADRDAPVLDGPLTIGDDLPFRAFELTLHVPDAWDSATYSEAVATVLKRFILHYRGHHAYGLHL</sequence>
<dbReference type="Proteomes" id="UP000078486">
    <property type="component" value="Unassembled WGS sequence"/>
</dbReference>
<dbReference type="AlphaFoldDB" id="A0A178IFI6"/>